<dbReference type="EMBL" id="SPKJ01000019">
    <property type="protein sequence ID" value="MYZ47697.1"/>
    <property type="molecule type" value="Genomic_DNA"/>
</dbReference>
<reference evidence="1" key="1">
    <citation type="submission" date="2019-03" db="EMBL/GenBank/DDBJ databases">
        <title>Afifella sp. nov., isolated from activated sludge.</title>
        <authorList>
            <person name="Li Q."/>
            <person name="Liu Y."/>
        </authorList>
    </citation>
    <scope>NUCLEOTIDE SEQUENCE</scope>
    <source>
        <strain evidence="1">L72</strain>
    </source>
</reference>
<sequence>MITAFIEHRGELRALAATLGNLVAAAVEGVVLDAFVLVGREDGEVRELAEAAGADLLVSVGAGDLAGRGRGEWLLFLESGAAFEEGWTEAARAWGGSHSAPARFRRGRLSVLRRLWPPPRPLEAGLLIRRDMFRASARPGADLAAVLPRRRGRIEATLLPARR</sequence>
<name>A0A964T574_9HYPH</name>
<keyword evidence="2" id="KW-1185">Reference proteome</keyword>
<dbReference type="OrthoDB" id="9811214at2"/>
<keyword evidence="1" id="KW-0808">Transferase</keyword>
<gene>
    <name evidence="1" type="ORF">E4O86_08225</name>
</gene>
<dbReference type="Proteomes" id="UP000773614">
    <property type="component" value="Unassembled WGS sequence"/>
</dbReference>
<dbReference type="AlphaFoldDB" id="A0A964T574"/>
<organism evidence="1 2">
    <name type="scientific">Propylenella binzhouense</name>
    <dbReference type="NCBI Taxonomy" id="2555902"/>
    <lineage>
        <taxon>Bacteria</taxon>
        <taxon>Pseudomonadati</taxon>
        <taxon>Pseudomonadota</taxon>
        <taxon>Alphaproteobacteria</taxon>
        <taxon>Hyphomicrobiales</taxon>
        <taxon>Propylenellaceae</taxon>
        <taxon>Propylenella</taxon>
    </lineage>
</organism>
<dbReference type="GO" id="GO:0016740">
    <property type="term" value="F:transferase activity"/>
    <property type="evidence" value="ECO:0007669"/>
    <property type="project" value="UniProtKB-KW"/>
</dbReference>
<dbReference type="RefSeq" id="WP_161140044.1">
    <property type="nucleotide sequence ID" value="NZ_SPKJ01000019.1"/>
</dbReference>
<proteinExistence type="predicted"/>
<protein>
    <submittedName>
        <fullName evidence="1">Glycosyl transferase</fullName>
    </submittedName>
</protein>
<accession>A0A964T574</accession>
<evidence type="ECO:0000313" key="1">
    <source>
        <dbReference type="EMBL" id="MYZ47697.1"/>
    </source>
</evidence>
<evidence type="ECO:0000313" key="2">
    <source>
        <dbReference type="Proteomes" id="UP000773614"/>
    </source>
</evidence>
<comment type="caution">
    <text evidence="1">The sequence shown here is derived from an EMBL/GenBank/DDBJ whole genome shotgun (WGS) entry which is preliminary data.</text>
</comment>